<organism evidence="2 3">
    <name type="scientific">Mycobacterium seoulense</name>
    <dbReference type="NCBI Taxonomy" id="386911"/>
    <lineage>
        <taxon>Bacteria</taxon>
        <taxon>Bacillati</taxon>
        <taxon>Actinomycetota</taxon>
        <taxon>Actinomycetes</taxon>
        <taxon>Mycobacteriales</taxon>
        <taxon>Mycobacteriaceae</taxon>
        <taxon>Mycobacterium</taxon>
    </lineage>
</organism>
<reference evidence="2 3" key="1">
    <citation type="journal article" date="2019" name="Emerg. Microbes Infect.">
        <title>Comprehensive subspecies identification of 175 nontuberculous mycobacteria species based on 7547 genomic profiles.</title>
        <authorList>
            <person name="Matsumoto Y."/>
            <person name="Kinjo T."/>
            <person name="Motooka D."/>
            <person name="Nabeya D."/>
            <person name="Jung N."/>
            <person name="Uechi K."/>
            <person name="Horii T."/>
            <person name="Iida T."/>
            <person name="Fujita J."/>
            <person name="Nakamura S."/>
        </authorList>
    </citation>
    <scope>NUCLEOTIDE SEQUENCE [LARGE SCALE GENOMIC DNA]</scope>
    <source>
        <strain evidence="2 3">JCM 16018</strain>
    </source>
</reference>
<dbReference type="Proteomes" id="UP000466632">
    <property type="component" value="Chromosome"/>
</dbReference>
<gene>
    <name evidence="2" type="ORF">MSEO_11290</name>
</gene>
<accession>A0A7I7NWK0</accession>
<evidence type="ECO:0000256" key="1">
    <source>
        <dbReference type="SAM" id="MobiDB-lite"/>
    </source>
</evidence>
<keyword evidence="3" id="KW-1185">Reference proteome</keyword>
<feature type="region of interest" description="Disordered" evidence="1">
    <location>
        <begin position="26"/>
        <end position="68"/>
    </location>
</feature>
<dbReference type="KEGG" id="mseo:MSEO_11290"/>
<dbReference type="EMBL" id="AP022582">
    <property type="protein sequence ID" value="BBY00630.1"/>
    <property type="molecule type" value="Genomic_DNA"/>
</dbReference>
<protein>
    <submittedName>
        <fullName evidence="2">Uncharacterized protein</fullName>
    </submittedName>
</protein>
<dbReference type="AlphaFoldDB" id="A0A7I7NWK0"/>
<evidence type="ECO:0000313" key="3">
    <source>
        <dbReference type="Proteomes" id="UP000466632"/>
    </source>
</evidence>
<name>A0A7I7NWK0_9MYCO</name>
<evidence type="ECO:0000313" key="2">
    <source>
        <dbReference type="EMBL" id="BBY00630.1"/>
    </source>
</evidence>
<feature type="compositionally biased region" description="Basic and acidic residues" evidence="1">
    <location>
        <begin position="38"/>
        <end position="68"/>
    </location>
</feature>
<sequence length="108" mass="11862">MNSRGTLISHRIAGDTLATSDTVAMTPTIHPAAAGTQRYRECDRPRGPERDPDRDEASVTDREDMPSVREKLDEALRAAGKIRPVAHACRCARDEAPEAKYEKASRGC</sequence>
<proteinExistence type="predicted"/>